<evidence type="ECO:0000313" key="2">
    <source>
        <dbReference type="EMBL" id="SDR47094.1"/>
    </source>
</evidence>
<dbReference type="AlphaFoldDB" id="A0A1H1JAT0"/>
<keyword evidence="3" id="KW-1185">Reference proteome</keyword>
<dbReference type="Proteomes" id="UP000199365">
    <property type="component" value="Unassembled WGS sequence"/>
</dbReference>
<dbReference type="Pfam" id="PF16190">
    <property type="entry name" value="E1_FCCH"/>
    <property type="match status" value="1"/>
</dbReference>
<name>A0A1H1JAT0_9BURK</name>
<dbReference type="Gene3D" id="4.10.410.40">
    <property type="match status" value="1"/>
</dbReference>
<dbReference type="RefSeq" id="WP_090806992.1">
    <property type="nucleotide sequence ID" value="NZ_FNKX01000002.1"/>
</dbReference>
<evidence type="ECO:0000313" key="3">
    <source>
        <dbReference type="Proteomes" id="UP000199365"/>
    </source>
</evidence>
<dbReference type="InterPro" id="IPR032418">
    <property type="entry name" value="E1_FCCH"/>
</dbReference>
<gene>
    <name evidence="2" type="ORF">SAMN05445850_4507</name>
</gene>
<reference evidence="3" key="1">
    <citation type="submission" date="2016-10" db="EMBL/GenBank/DDBJ databases">
        <authorList>
            <person name="Varghese N."/>
            <person name="Submissions S."/>
        </authorList>
    </citation>
    <scope>NUCLEOTIDE SEQUENCE [LARGE SCALE GENOMIC DNA]</scope>
    <source>
        <strain evidence="3">DUS833</strain>
    </source>
</reference>
<proteinExistence type="predicted"/>
<dbReference type="STRING" id="157910.SAMN05445850_4507"/>
<protein>
    <submittedName>
        <fullName evidence="2">Ubiquitin-activating enzyme E1 FCCH domain-containing protein</fullName>
    </submittedName>
</protein>
<organism evidence="2 3">
    <name type="scientific">Paraburkholderia tuberum</name>
    <dbReference type="NCBI Taxonomy" id="157910"/>
    <lineage>
        <taxon>Bacteria</taxon>
        <taxon>Pseudomonadati</taxon>
        <taxon>Pseudomonadota</taxon>
        <taxon>Betaproteobacteria</taxon>
        <taxon>Burkholderiales</taxon>
        <taxon>Burkholderiaceae</taxon>
        <taxon>Paraburkholderia</taxon>
    </lineage>
</organism>
<dbReference type="EMBL" id="FNKX01000002">
    <property type="protein sequence ID" value="SDR47094.1"/>
    <property type="molecule type" value="Genomic_DNA"/>
</dbReference>
<sequence>MTSSAISAQGSTLQISTGTGAAVTITGLVTGFPTIVKATAHGLTNGSVVSFGALTGNTVLNGLTCVVKNATANTFAVDVDTTGGPAWVSGGTATPVQWTKIKNLISFKGFDGQAAELDATDLDSVAKEFRIGLQDWGNVQIDMNRDFSDPGQQALDASKRSASMETYLLTLPSGRTRTFNAYCKASPLEGGVDKLLQSTSVTLRITGDVTDA</sequence>
<feature type="domain" description="Ubiquitin-activating enzyme E1 FCCH" evidence="1">
    <location>
        <begin position="34"/>
        <end position="96"/>
    </location>
</feature>
<accession>A0A1H1JAT0</accession>
<evidence type="ECO:0000259" key="1">
    <source>
        <dbReference type="Pfam" id="PF16190"/>
    </source>
</evidence>